<dbReference type="GO" id="GO:0000160">
    <property type="term" value="P:phosphorelay signal transduction system"/>
    <property type="evidence" value="ECO:0007669"/>
    <property type="project" value="UniProtKB-KW"/>
</dbReference>
<evidence type="ECO:0000256" key="4">
    <source>
        <dbReference type="ARBA" id="ARBA00023015"/>
    </source>
</evidence>
<dbReference type="PANTHER" id="PTHR32071:SF117">
    <property type="entry name" value="PTS-DEPENDENT DIHYDROXYACETONE KINASE OPERON REGULATORY PROTEIN-RELATED"/>
    <property type="match status" value="1"/>
</dbReference>
<feature type="compositionally biased region" description="Basic and acidic residues" evidence="9">
    <location>
        <begin position="481"/>
        <end position="495"/>
    </location>
</feature>
<dbReference type="Pfam" id="PF02954">
    <property type="entry name" value="HTH_8"/>
    <property type="match status" value="1"/>
</dbReference>
<dbReference type="EMBL" id="PDEM01000033">
    <property type="protein sequence ID" value="PHZ83411.1"/>
    <property type="molecule type" value="Genomic_DNA"/>
</dbReference>
<name>A0A2G4YM85_9PROT</name>
<dbReference type="InterPro" id="IPR058031">
    <property type="entry name" value="AAA_lid_NorR"/>
</dbReference>
<keyword evidence="5" id="KW-0238">DNA-binding</keyword>
<dbReference type="InterPro" id="IPR027417">
    <property type="entry name" value="P-loop_NTPase"/>
</dbReference>
<dbReference type="OrthoDB" id="9802388at2"/>
<sequence length="517" mass="57592">MDDMTILLIEDTSLLADLYTEYLREESTNIVHVSTGAEAFDYFTSHAPDIVLLDMKLPDVDGIDILKFISESGLKCCVIVITAYGSVSRVVDAMRLGAFEYLQKPFDKSRLVFTVRNAMERMHLRQIVDKYKTQFGRTDFHGMLGSSKVMQTVYDTIENVASSSATVFITGESGTGKELCAQAVHDISARHDRELVVLNCGAIPKDLMESEIFGHIKGAFTGAVTDRQGAAERANGGTLFLDEICEMDIDLQSKLLRVIQSGTYQKVGSARTYTADIRFICATNRNPLEMVEKGLFREDLYYRLNVIPVRLPALRERGRDKLEIAQNLLVKFAAEEGKDFTHYSSRVEEIIMRHPWPGNVRQLQNIIRNVVVLNDGEVVRRYMLPQDFLEKTPLLNGIAEHEPGMGQDDIASGAMGEDHVSAIAQAVVPRHGIQSIRPLAEVERDVIESAIEICAGNVSRAAGYLDVNPSTLYRKIKTWQAEEKGQADTGQRDTDADLDLDTHASPWGGALPHHDIN</sequence>
<dbReference type="CDD" id="cd00009">
    <property type="entry name" value="AAA"/>
    <property type="match status" value="1"/>
</dbReference>
<dbReference type="GO" id="GO:0006355">
    <property type="term" value="P:regulation of DNA-templated transcription"/>
    <property type="evidence" value="ECO:0007669"/>
    <property type="project" value="InterPro"/>
</dbReference>
<keyword evidence="4" id="KW-0805">Transcription regulation</keyword>
<dbReference type="PANTHER" id="PTHR32071">
    <property type="entry name" value="TRANSCRIPTIONAL REGULATORY PROTEIN"/>
    <property type="match status" value="1"/>
</dbReference>
<evidence type="ECO:0000256" key="3">
    <source>
        <dbReference type="ARBA" id="ARBA00023012"/>
    </source>
</evidence>
<dbReference type="AlphaFoldDB" id="A0A2G4YM85"/>
<dbReference type="RefSeq" id="WP_099475304.1">
    <property type="nucleotide sequence ID" value="NZ_CP041025.1"/>
</dbReference>
<dbReference type="InterPro" id="IPR009057">
    <property type="entry name" value="Homeodomain-like_sf"/>
</dbReference>
<dbReference type="Proteomes" id="UP000229730">
    <property type="component" value="Unassembled WGS sequence"/>
</dbReference>
<evidence type="ECO:0000259" key="10">
    <source>
        <dbReference type="PROSITE" id="PS50045"/>
    </source>
</evidence>
<evidence type="ECO:0000256" key="5">
    <source>
        <dbReference type="ARBA" id="ARBA00023125"/>
    </source>
</evidence>
<dbReference type="GO" id="GO:0005524">
    <property type="term" value="F:ATP binding"/>
    <property type="evidence" value="ECO:0007669"/>
    <property type="project" value="UniProtKB-KW"/>
</dbReference>
<feature type="modified residue" description="4-aspartylphosphate" evidence="8">
    <location>
        <position position="54"/>
    </location>
</feature>
<dbReference type="Gene3D" id="3.40.50.300">
    <property type="entry name" value="P-loop containing nucleotide triphosphate hydrolases"/>
    <property type="match status" value="1"/>
</dbReference>
<evidence type="ECO:0000259" key="11">
    <source>
        <dbReference type="PROSITE" id="PS50110"/>
    </source>
</evidence>
<dbReference type="InParanoid" id="A0A2G4YM85"/>
<dbReference type="InterPro" id="IPR002197">
    <property type="entry name" value="HTH_Fis"/>
</dbReference>
<protein>
    <submittedName>
        <fullName evidence="12">Sigma-54-dependent Fis family transcriptional regulator</fullName>
    </submittedName>
</protein>
<accession>A0A2G4YM85</accession>
<comment type="caution">
    <text evidence="12">The sequence shown here is derived from an EMBL/GenBank/DDBJ whole genome shotgun (WGS) entry which is preliminary data.</text>
</comment>
<evidence type="ECO:0000313" key="13">
    <source>
        <dbReference type="Proteomes" id="UP000229730"/>
    </source>
</evidence>
<organism evidence="12 13">
    <name type="scientific">Paremcibacter congregatus</name>
    <dbReference type="NCBI Taxonomy" id="2043170"/>
    <lineage>
        <taxon>Bacteria</taxon>
        <taxon>Pseudomonadati</taxon>
        <taxon>Pseudomonadota</taxon>
        <taxon>Alphaproteobacteria</taxon>
        <taxon>Emcibacterales</taxon>
        <taxon>Emcibacteraceae</taxon>
        <taxon>Paremcibacter</taxon>
    </lineage>
</organism>
<keyword evidence="1" id="KW-0547">Nucleotide-binding</keyword>
<evidence type="ECO:0000313" key="12">
    <source>
        <dbReference type="EMBL" id="PHZ83411.1"/>
    </source>
</evidence>
<dbReference type="CDD" id="cd17572">
    <property type="entry name" value="REC_NtrC1-like"/>
    <property type="match status" value="1"/>
</dbReference>
<dbReference type="PROSITE" id="PS00688">
    <property type="entry name" value="SIGMA54_INTERACT_3"/>
    <property type="match status" value="1"/>
</dbReference>
<dbReference type="SUPFAM" id="SSF52540">
    <property type="entry name" value="P-loop containing nucleoside triphosphate hydrolases"/>
    <property type="match status" value="1"/>
</dbReference>
<keyword evidence="2" id="KW-0067">ATP-binding</keyword>
<keyword evidence="8" id="KW-0597">Phosphoprotein</keyword>
<evidence type="ECO:0000256" key="9">
    <source>
        <dbReference type="SAM" id="MobiDB-lite"/>
    </source>
</evidence>
<dbReference type="Gene3D" id="1.10.8.60">
    <property type="match status" value="1"/>
</dbReference>
<evidence type="ECO:0000256" key="1">
    <source>
        <dbReference type="ARBA" id="ARBA00022741"/>
    </source>
</evidence>
<feature type="domain" description="Sigma-54 factor interaction" evidence="10">
    <location>
        <begin position="143"/>
        <end position="372"/>
    </location>
</feature>
<keyword evidence="7" id="KW-0804">Transcription</keyword>
<proteinExistence type="predicted"/>
<dbReference type="Pfam" id="PF00158">
    <property type="entry name" value="Sigma54_activat"/>
    <property type="match status" value="1"/>
</dbReference>
<feature type="region of interest" description="Disordered" evidence="9">
    <location>
        <begin position="481"/>
        <end position="517"/>
    </location>
</feature>
<dbReference type="InterPro" id="IPR025943">
    <property type="entry name" value="Sigma_54_int_dom_ATP-bd_2"/>
</dbReference>
<dbReference type="Gene3D" id="3.40.50.2300">
    <property type="match status" value="1"/>
</dbReference>
<dbReference type="InterPro" id="IPR011006">
    <property type="entry name" value="CheY-like_superfamily"/>
</dbReference>
<dbReference type="SUPFAM" id="SSF46689">
    <property type="entry name" value="Homeodomain-like"/>
    <property type="match status" value="1"/>
</dbReference>
<evidence type="ECO:0000256" key="8">
    <source>
        <dbReference type="PROSITE-ProRule" id="PRU00169"/>
    </source>
</evidence>
<keyword evidence="3" id="KW-0902">Two-component regulatory system</keyword>
<keyword evidence="6" id="KW-0010">Activator</keyword>
<dbReference type="InterPro" id="IPR002078">
    <property type="entry name" value="Sigma_54_int"/>
</dbReference>
<keyword evidence="13" id="KW-1185">Reference proteome</keyword>
<reference evidence="12 13" key="1">
    <citation type="submission" date="2017-10" db="EMBL/GenBank/DDBJ databases">
        <title>Frigbacter circumglobatus gen. nov. sp. nov., isolated from sediment cultured in situ.</title>
        <authorList>
            <person name="Zhao Z."/>
        </authorList>
    </citation>
    <scope>NUCLEOTIDE SEQUENCE [LARGE SCALE GENOMIC DNA]</scope>
    <source>
        <strain evidence="12 13">ZYL</strain>
    </source>
</reference>
<dbReference type="InterPro" id="IPR003593">
    <property type="entry name" value="AAA+_ATPase"/>
</dbReference>
<dbReference type="PROSITE" id="PS50110">
    <property type="entry name" value="RESPONSE_REGULATORY"/>
    <property type="match status" value="1"/>
</dbReference>
<dbReference type="InterPro" id="IPR001789">
    <property type="entry name" value="Sig_transdc_resp-reg_receiver"/>
</dbReference>
<dbReference type="InterPro" id="IPR025944">
    <property type="entry name" value="Sigma_54_int_dom_CS"/>
</dbReference>
<dbReference type="SMART" id="SM00448">
    <property type="entry name" value="REC"/>
    <property type="match status" value="1"/>
</dbReference>
<dbReference type="Pfam" id="PF00072">
    <property type="entry name" value="Response_reg"/>
    <property type="match status" value="1"/>
</dbReference>
<dbReference type="Gene3D" id="1.10.10.60">
    <property type="entry name" value="Homeodomain-like"/>
    <property type="match status" value="1"/>
</dbReference>
<dbReference type="PROSITE" id="PS50045">
    <property type="entry name" value="SIGMA54_INTERACT_4"/>
    <property type="match status" value="1"/>
</dbReference>
<gene>
    <name evidence="12" type="ORF">CRD36_17785</name>
</gene>
<dbReference type="SUPFAM" id="SSF52172">
    <property type="entry name" value="CheY-like"/>
    <property type="match status" value="1"/>
</dbReference>
<dbReference type="Pfam" id="PF25601">
    <property type="entry name" value="AAA_lid_14"/>
    <property type="match status" value="1"/>
</dbReference>
<dbReference type="SMART" id="SM00382">
    <property type="entry name" value="AAA"/>
    <property type="match status" value="1"/>
</dbReference>
<evidence type="ECO:0000256" key="7">
    <source>
        <dbReference type="ARBA" id="ARBA00023163"/>
    </source>
</evidence>
<evidence type="ECO:0000256" key="6">
    <source>
        <dbReference type="ARBA" id="ARBA00023159"/>
    </source>
</evidence>
<dbReference type="GO" id="GO:0043565">
    <property type="term" value="F:sequence-specific DNA binding"/>
    <property type="evidence" value="ECO:0007669"/>
    <property type="project" value="InterPro"/>
</dbReference>
<dbReference type="PROSITE" id="PS00676">
    <property type="entry name" value="SIGMA54_INTERACT_2"/>
    <property type="match status" value="1"/>
</dbReference>
<evidence type="ECO:0000256" key="2">
    <source>
        <dbReference type="ARBA" id="ARBA00022840"/>
    </source>
</evidence>
<dbReference type="FunFam" id="3.40.50.300:FF:000006">
    <property type="entry name" value="DNA-binding transcriptional regulator NtrC"/>
    <property type="match status" value="1"/>
</dbReference>
<feature type="domain" description="Response regulatory" evidence="11">
    <location>
        <begin position="5"/>
        <end position="119"/>
    </location>
</feature>